<dbReference type="InterPro" id="IPR007568">
    <property type="entry name" value="RTA1"/>
</dbReference>
<organism evidence="6 7">
    <name type="scientific">Basidiobolus meristosporus CBS 931.73</name>
    <dbReference type="NCBI Taxonomy" id="1314790"/>
    <lineage>
        <taxon>Eukaryota</taxon>
        <taxon>Fungi</taxon>
        <taxon>Fungi incertae sedis</taxon>
        <taxon>Zoopagomycota</taxon>
        <taxon>Entomophthoromycotina</taxon>
        <taxon>Basidiobolomycetes</taxon>
        <taxon>Basidiobolales</taxon>
        <taxon>Basidiobolaceae</taxon>
        <taxon>Basidiobolus</taxon>
    </lineage>
</organism>
<dbReference type="InParanoid" id="A0A1Y1WA27"/>
<dbReference type="GO" id="GO:0016020">
    <property type="term" value="C:membrane"/>
    <property type="evidence" value="ECO:0007669"/>
    <property type="project" value="UniProtKB-SubCell"/>
</dbReference>
<accession>A0A1Y1WA27</accession>
<feature type="transmembrane region" description="Helical" evidence="5">
    <location>
        <begin position="197"/>
        <end position="214"/>
    </location>
</feature>
<evidence type="ECO:0000313" key="6">
    <source>
        <dbReference type="EMBL" id="ORX70381.1"/>
    </source>
</evidence>
<keyword evidence="3 5" id="KW-1133">Transmembrane helix</keyword>
<dbReference type="OrthoDB" id="3358017at2759"/>
<name>A0A1Y1WA27_9FUNG</name>
<evidence type="ECO:0000313" key="7">
    <source>
        <dbReference type="Proteomes" id="UP000193498"/>
    </source>
</evidence>
<sequence length="277" mass="30756">MPSTHYNLYHYDPNIPLAVVALILFSLFAVIVSYQAFRYKTGYMYAVACGAAGKASSEAVGYATRIWSAQPENTGNIGAYATSTLFLLLPPIVIALGSYIVVARIITASNFKSKYIRPSLVEKSYVSVDVICFLIQSGGGGMMAIRSMANLGSNISLAGLSLAFVSLSTFVILTWFVQHSPRFATDDTHSPARWRTIYWPVWINIVTLVIRSAYRLAEFAQGFEGYLITHEVYFYVFDCLMMLIAISAYILIPPGRYLTFGLTEPNTSYSVMELEKK</sequence>
<gene>
    <name evidence="6" type="ORF">K493DRAFT_294324</name>
</gene>
<evidence type="ECO:0000256" key="2">
    <source>
        <dbReference type="ARBA" id="ARBA00022692"/>
    </source>
</evidence>
<dbReference type="EMBL" id="MCFE01001084">
    <property type="protein sequence ID" value="ORX70381.1"/>
    <property type="molecule type" value="Genomic_DNA"/>
</dbReference>
<comment type="caution">
    <text evidence="6">The sequence shown here is derived from an EMBL/GenBank/DDBJ whole genome shotgun (WGS) entry which is preliminary data.</text>
</comment>
<dbReference type="Proteomes" id="UP000193498">
    <property type="component" value="Unassembled WGS sequence"/>
</dbReference>
<feature type="transmembrane region" description="Helical" evidence="5">
    <location>
        <begin position="234"/>
        <end position="252"/>
    </location>
</feature>
<evidence type="ECO:0000256" key="3">
    <source>
        <dbReference type="ARBA" id="ARBA00022989"/>
    </source>
</evidence>
<evidence type="ECO:0000256" key="1">
    <source>
        <dbReference type="ARBA" id="ARBA00004141"/>
    </source>
</evidence>
<evidence type="ECO:0000256" key="4">
    <source>
        <dbReference type="ARBA" id="ARBA00023136"/>
    </source>
</evidence>
<feature type="transmembrane region" description="Helical" evidence="5">
    <location>
        <begin position="15"/>
        <end position="34"/>
    </location>
</feature>
<comment type="subcellular location">
    <subcellularLocation>
        <location evidence="1">Membrane</location>
        <topology evidence="1">Multi-pass membrane protein</topology>
    </subcellularLocation>
</comment>
<proteinExistence type="predicted"/>
<dbReference type="PANTHER" id="PTHR31465">
    <property type="entry name" value="PROTEIN RTA1-RELATED"/>
    <property type="match status" value="1"/>
</dbReference>
<feature type="transmembrane region" description="Helical" evidence="5">
    <location>
        <begin position="85"/>
        <end position="106"/>
    </location>
</feature>
<feature type="transmembrane region" description="Helical" evidence="5">
    <location>
        <begin position="126"/>
        <end position="145"/>
    </location>
</feature>
<feature type="transmembrane region" description="Helical" evidence="5">
    <location>
        <begin position="157"/>
        <end position="177"/>
    </location>
</feature>
<keyword evidence="7" id="KW-1185">Reference proteome</keyword>
<protein>
    <submittedName>
        <fullName evidence="6">RTA1 like protein</fullName>
    </submittedName>
</protein>
<reference evidence="6 7" key="1">
    <citation type="submission" date="2016-07" db="EMBL/GenBank/DDBJ databases">
        <title>Pervasive Adenine N6-methylation of Active Genes in Fungi.</title>
        <authorList>
            <consortium name="DOE Joint Genome Institute"/>
            <person name="Mondo S.J."/>
            <person name="Dannebaum R.O."/>
            <person name="Kuo R.C."/>
            <person name="Labutti K."/>
            <person name="Haridas S."/>
            <person name="Kuo A."/>
            <person name="Salamov A."/>
            <person name="Ahrendt S.R."/>
            <person name="Lipzen A."/>
            <person name="Sullivan W."/>
            <person name="Andreopoulos W.B."/>
            <person name="Clum A."/>
            <person name="Lindquist E."/>
            <person name="Daum C."/>
            <person name="Ramamoorthy G.K."/>
            <person name="Gryganskyi A."/>
            <person name="Culley D."/>
            <person name="Magnuson J.K."/>
            <person name="James T.Y."/>
            <person name="O'Malley M.A."/>
            <person name="Stajich J.E."/>
            <person name="Spatafora J.W."/>
            <person name="Visel A."/>
            <person name="Grigoriev I.V."/>
        </authorList>
    </citation>
    <scope>NUCLEOTIDE SEQUENCE [LARGE SCALE GENOMIC DNA]</scope>
    <source>
        <strain evidence="6 7">CBS 931.73</strain>
    </source>
</reference>
<dbReference type="Pfam" id="PF04479">
    <property type="entry name" value="RTA1"/>
    <property type="match status" value="1"/>
</dbReference>
<evidence type="ECO:0000256" key="5">
    <source>
        <dbReference type="SAM" id="Phobius"/>
    </source>
</evidence>
<dbReference type="PANTHER" id="PTHR31465:SF1">
    <property type="entry name" value="PROTEIN RTA1-RELATED"/>
    <property type="match status" value="1"/>
</dbReference>
<dbReference type="AlphaFoldDB" id="A0A1Y1WA27"/>
<dbReference type="FunCoup" id="A0A1Y1WA27">
    <property type="interactions" value="65"/>
</dbReference>
<dbReference type="STRING" id="1314790.A0A1Y1WA27"/>
<keyword evidence="4 5" id="KW-0472">Membrane</keyword>
<keyword evidence="2 5" id="KW-0812">Transmembrane</keyword>